<keyword evidence="1" id="KW-0812">Transmembrane</keyword>
<name>A0A5R9G800_9BACL</name>
<keyword evidence="3" id="KW-0645">Protease</keyword>
<dbReference type="GO" id="GO:0006508">
    <property type="term" value="P:proteolysis"/>
    <property type="evidence" value="ECO:0007669"/>
    <property type="project" value="UniProtKB-KW"/>
</dbReference>
<keyword evidence="4" id="KW-1185">Reference proteome</keyword>
<feature type="transmembrane region" description="Helical" evidence="1">
    <location>
        <begin position="260"/>
        <end position="284"/>
    </location>
</feature>
<keyword evidence="3" id="KW-0482">Metalloprotease</keyword>
<dbReference type="GO" id="GO:0008237">
    <property type="term" value="F:metallopeptidase activity"/>
    <property type="evidence" value="ECO:0007669"/>
    <property type="project" value="UniProtKB-KW"/>
</dbReference>
<comment type="caution">
    <text evidence="3">The sequence shown here is derived from an EMBL/GenBank/DDBJ whole genome shotgun (WGS) entry which is preliminary data.</text>
</comment>
<feature type="transmembrane region" description="Helical" evidence="1">
    <location>
        <begin position="60"/>
        <end position="79"/>
    </location>
</feature>
<protein>
    <submittedName>
        <fullName evidence="3">CPBP family intramembrane metalloprotease</fullName>
    </submittedName>
</protein>
<dbReference type="AlphaFoldDB" id="A0A5R9G800"/>
<evidence type="ECO:0000259" key="2">
    <source>
        <dbReference type="Pfam" id="PF02517"/>
    </source>
</evidence>
<feature type="transmembrane region" description="Helical" evidence="1">
    <location>
        <begin position="132"/>
        <end position="151"/>
    </location>
</feature>
<dbReference type="PANTHER" id="PTHR39430">
    <property type="entry name" value="MEMBRANE-ASSOCIATED PROTEASE-RELATED"/>
    <property type="match status" value="1"/>
</dbReference>
<keyword evidence="1" id="KW-0472">Membrane</keyword>
<accession>A0A5R9G800</accession>
<keyword evidence="1" id="KW-1133">Transmembrane helix</keyword>
<dbReference type="PANTHER" id="PTHR39430:SF1">
    <property type="entry name" value="PROTEASE"/>
    <property type="match status" value="1"/>
</dbReference>
<feature type="transmembrane region" description="Helical" evidence="1">
    <location>
        <begin position="218"/>
        <end position="240"/>
    </location>
</feature>
<gene>
    <name evidence="3" type="ORF">FE782_26445</name>
</gene>
<feature type="transmembrane region" description="Helical" evidence="1">
    <location>
        <begin position="190"/>
        <end position="211"/>
    </location>
</feature>
<evidence type="ECO:0000256" key="1">
    <source>
        <dbReference type="SAM" id="Phobius"/>
    </source>
</evidence>
<dbReference type="GO" id="GO:0004175">
    <property type="term" value="F:endopeptidase activity"/>
    <property type="evidence" value="ECO:0007669"/>
    <property type="project" value="UniProtKB-ARBA"/>
</dbReference>
<proteinExistence type="predicted"/>
<organism evidence="3 4">
    <name type="scientific">Paenibacillus antri</name>
    <dbReference type="NCBI Taxonomy" id="2582848"/>
    <lineage>
        <taxon>Bacteria</taxon>
        <taxon>Bacillati</taxon>
        <taxon>Bacillota</taxon>
        <taxon>Bacilli</taxon>
        <taxon>Bacillales</taxon>
        <taxon>Paenibacillaceae</taxon>
        <taxon>Paenibacillus</taxon>
    </lineage>
</organism>
<evidence type="ECO:0000313" key="4">
    <source>
        <dbReference type="Proteomes" id="UP000309676"/>
    </source>
</evidence>
<dbReference type="Proteomes" id="UP000309676">
    <property type="component" value="Unassembled WGS sequence"/>
</dbReference>
<dbReference type="RefSeq" id="WP_138197372.1">
    <property type="nucleotide sequence ID" value="NZ_VCIW01000023.1"/>
</dbReference>
<evidence type="ECO:0000313" key="3">
    <source>
        <dbReference type="EMBL" id="TLS49174.1"/>
    </source>
</evidence>
<reference evidence="3 4" key="1">
    <citation type="submission" date="2019-05" db="EMBL/GenBank/DDBJ databases">
        <authorList>
            <person name="Narsing Rao M.P."/>
            <person name="Li W.J."/>
        </authorList>
    </citation>
    <scope>NUCLEOTIDE SEQUENCE [LARGE SCALE GENOMIC DNA]</scope>
    <source>
        <strain evidence="3 4">SYSU_K30003</strain>
    </source>
</reference>
<feature type="transmembrane region" description="Helical" evidence="1">
    <location>
        <begin position="99"/>
        <end position="126"/>
    </location>
</feature>
<dbReference type="InterPro" id="IPR003675">
    <property type="entry name" value="Rce1/LyrA-like_dom"/>
</dbReference>
<dbReference type="GO" id="GO:0080120">
    <property type="term" value="P:CAAX-box protein maturation"/>
    <property type="evidence" value="ECO:0007669"/>
    <property type="project" value="UniProtKB-ARBA"/>
</dbReference>
<keyword evidence="3" id="KW-0378">Hydrolase</keyword>
<dbReference type="OrthoDB" id="324900at2"/>
<dbReference type="EMBL" id="VCIW01000023">
    <property type="protein sequence ID" value="TLS49174.1"/>
    <property type="molecule type" value="Genomic_DNA"/>
</dbReference>
<feature type="transmembrane region" description="Helical" evidence="1">
    <location>
        <begin position="163"/>
        <end position="184"/>
    </location>
</feature>
<sequence>MWKTTGKVLLATVLFLVLNLVVSGGVGFVAAVMDAARSGGNVSPESITELLQSNPWLRTASFALSAASGVAAAAILYYAMERERTWTLGWRQRDWLPKLLLGLALGALLIVLAFLIAWIAGGIVIVDAALTSDVAVALLFDVVLFASVAVGEEVFSRGYVYGVVRRSGGVAAAALVSSALFALFHMNNPAVLSNAFPMLNLVLAGVMLALLREWSGGLWAPIGAHMTWNFVQGDVLGMAVSGVETPSILRVESLNDFVSGGAFGLEGSFAVTLATAGASLWLALAIRRRGSSPAAAPY</sequence>
<dbReference type="Pfam" id="PF02517">
    <property type="entry name" value="Rce1-like"/>
    <property type="match status" value="1"/>
</dbReference>
<feature type="domain" description="CAAX prenyl protease 2/Lysostaphin resistance protein A-like" evidence="2">
    <location>
        <begin position="138"/>
        <end position="231"/>
    </location>
</feature>